<gene>
    <name evidence="3" type="ORF">D1223_03830</name>
</gene>
<sequence length="222" mass="25529">MMKRIMTPRVAALALAATPLLAAPAFADGPDRGHRPAVSDLSLSVGDASFYVSVGHDNWRGRNGRYYRSNQWGQRPWEVRQLKRDALQRCAGAIQRQGYRAGFRDVDIDDDFRIRQLGPRGFRIRFDDVEFEGRRREFERDVSCTVRRGNVVDISGLPQPGHRGYRHGGRYDHDWNRGRDWDRGGHDRWDRHDRDDDRGRRTGPGGVRDYDGELRGGRRAGS</sequence>
<feature type="chain" id="PRO_5017303625" evidence="2">
    <location>
        <begin position="23"/>
        <end position="222"/>
    </location>
</feature>
<evidence type="ECO:0000256" key="2">
    <source>
        <dbReference type="SAM" id="SignalP"/>
    </source>
</evidence>
<dbReference type="EMBL" id="QWFX01000005">
    <property type="protein sequence ID" value="RIJ32984.1"/>
    <property type="molecule type" value="Genomic_DNA"/>
</dbReference>
<reference evidence="3 4" key="1">
    <citation type="submission" date="2018-08" db="EMBL/GenBank/DDBJ databases">
        <title>Henriciella mobilis sp. nov., isolated from seawater.</title>
        <authorList>
            <person name="Cheng H."/>
            <person name="Wu Y.-H."/>
            <person name="Xu X.-W."/>
            <person name="Guo L.-L."/>
        </authorList>
    </citation>
    <scope>NUCLEOTIDE SEQUENCE [LARGE SCALE GENOMIC DNA]</scope>
    <source>
        <strain evidence="3 4">JN25</strain>
    </source>
</reference>
<accession>A0A399RRT6</accession>
<feature type="region of interest" description="Disordered" evidence="1">
    <location>
        <begin position="186"/>
        <end position="222"/>
    </location>
</feature>
<evidence type="ECO:0000313" key="3">
    <source>
        <dbReference type="EMBL" id="RIJ32984.1"/>
    </source>
</evidence>
<comment type="caution">
    <text evidence="3">The sequence shown here is derived from an EMBL/GenBank/DDBJ whole genome shotgun (WGS) entry which is preliminary data.</text>
</comment>
<feature type="signal peptide" evidence="2">
    <location>
        <begin position="1"/>
        <end position="22"/>
    </location>
</feature>
<dbReference type="Proteomes" id="UP000266385">
    <property type="component" value="Unassembled WGS sequence"/>
</dbReference>
<keyword evidence="2" id="KW-0732">Signal</keyword>
<evidence type="ECO:0000256" key="1">
    <source>
        <dbReference type="SAM" id="MobiDB-lite"/>
    </source>
</evidence>
<evidence type="ECO:0000313" key="4">
    <source>
        <dbReference type="Proteomes" id="UP000266385"/>
    </source>
</evidence>
<proteinExistence type="predicted"/>
<name>A0A399RRT6_9PROT</name>
<protein>
    <submittedName>
        <fullName evidence="3">Uncharacterized protein</fullName>
    </submittedName>
</protein>
<dbReference type="AlphaFoldDB" id="A0A399RRT6"/>
<organism evidence="3 4">
    <name type="scientific">Henriciella mobilis</name>
    <dbReference type="NCBI Taxonomy" id="2305467"/>
    <lineage>
        <taxon>Bacteria</taxon>
        <taxon>Pseudomonadati</taxon>
        <taxon>Pseudomonadota</taxon>
        <taxon>Alphaproteobacteria</taxon>
        <taxon>Hyphomonadales</taxon>
        <taxon>Hyphomonadaceae</taxon>
        <taxon>Henriciella</taxon>
    </lineage>
</organism>
<keyword evidence="4" id="KW-1185">Reference proteome</keyword>
<feature type="compositionally biased region" description="Basic and acidic residues" evidence="1">
    <location>
        <begin position="186"/>
        <end position="200"/>
    </location>
</feature>